<evidence type="ECO:0000256" key="1">
    <source>
        <dbReference type="ARBA" id="ARBA00023015"/>
    </source>
</evidence>
<feature type="domain" description="IclR-ED" evidence="5">
    <location>
        <begin position="67"/>
        <end position="240"/>
    </location>
</feature>
<dbReference type="Gene3D" id="1.10.10.10">
    <property type="entry name" value="Winged helix-like DNA-binding domain superfamily/Winged helix DNA-binding domain"/>
    <property type="match status" value="1"/>
</dbReference>
<evidence type="ECO:0000259" key="5">
    <source>
        <dbReference type="PROSITE" id="PS51078"/>
    </source>
</evidence>
<dbReference type="InterPro" id="IPR036390">
    <property type="entry name" value="WH_DNA-bd_sf"/>
</dbReference>
<keyword evidence="7" id="KW-1185">Reference proteome</keyword>
<evidence type="ECO:0000259" key="4">
    <source>
        <dbReference type="PROSITE" id="PS51077"/>
    </source>
</evidence>
<sequence length="241" mass="25247">MPRSVNSAVDKALDLIEIVAGAESAPRLSELADAAGLHRATAHRVLADLLRRGWVQRDGDRYLPGVAVLRLSRTAATDALVALAGPVLRGLCERTGMMVNLQVLETDRARVVDAVRPGRLAMITDLVGEALPVHRFAGPLALVAALPEAARAPYLRVAEADLHPAEALRADLAAVERDGYALEHGRADSLVASLSRAVPAHPRCALTLVGPDREFGPASLPALLAALTEACDALAGLLEGA</sequence>
<dbReference type="InterPro" id="IPR005471">
    <property type="entry name" value="Tscrpt_reg_IclR_N"/>
</dbReference>
<dbReference type="PANTHER" id="PTHR30136:SF35">
    <property type="entry name" value="HTH-TYPE TRANSCRIPTIONAL REGULATOR RV1719"/>
    <property type="match status" value="1"/>
</dbReference>
<dbReference type="PANTHER" id="PTHR30136">
    <property type="entry name" value="HELIX-TURN-HELIX TRANSCRIPTIONAL REGULATOR, ICLR FAMILY"/>
    <property type="match status" value="1"/>
</dbReference>
<name>A0ABP6QMS1_9ACTN</name>
<organism evidence="6 7">
    <name type="scientific">Actinocorallia longicatena</name>
    <dbReference type="NCBI Taxonomy" id="111803"/>
    <lineage>
        <taxon>Bacteria</taxon>
        <taxon>Bacillati</taxon>
        <taxon>Actinomycetota</taxon>
        <taxon>Actinomycetes</taxon>
        <taxon>Streptosporangiales</taxon>
        <taxon>Thermomonosporaceae</taxon>
        <taxon>Actinocorallia</taxon>
    </lineage>
</organism>
<keyword evidence="1" id="KW-0805">Transcription regulation</keyword>
<dbReference type="Pfam" id="PF01614">
    <property type="entry name" value="IclR_C"/>
    <property type="match status" value="1"/>
</dbReference>
<keyword evidence="3" id="KW-0804">Transcription</keyword>
<dbReference type="SMART" id="SM00346">
    <property type="entry name" value="HTH_ICLR"/>
    <property type="match status" value="1"/>
</dbReference>
<comment type="caution">
    <text evidence="6">The sequence shown here is derived from an EMBL/GenBank/DDBJ whole genome shotgun (WGS) entry which is preliminary data.</text>
</comment>
<dbReference type="Gene3D" id="3.30.450.40">
    <property type="match status" value="1"/>
</dbReference>
<dbReference type="PROSITE" id="PS51077">
    <property type="entry name" value="HTH_ICLR"/>
    <property type="match status" value="1"/>
</dbReference>
<dbReference type="SUPFAM" id="SSF46785">
    <property type="entry name" value="Winged helix' DNA-binding domain"/>
    <property type="match status" value="1"/>
</dbReference>
<evidence type="ECO:0000313" key="7">
    <source>
        <dbReference type="Proteomes" id="UP001501237"/>
    </source>
</evidence>
<proteinExistence type="predicted"/>
<dbReference type="InterPro" id="IPR050707">
    <property type="entry name" value="HTH_MetabolicPath_Reg"/>
</dbReference>
<dbReference type="InterPro" id="IPR029016">
    <property type="entry name" value="GAF-like_dom_sf"/>
</dbReference>
<dbReference type="SUPFAM" id="SSF55781">
    <property type="entry name" value="GAF domain-like"/>
    <property type="match status" value="1"/>
</dbReference>
<keyword evidence="2" id="KW-0238">DNA-binding</keyword>
<evidence type="ECO:0000256" key="2">
    <source>
        <dbReference type="ARBA" id="ARBA00023125"/>
    </source>
</evidence>
<dbReference type="InterPro" id="IPR036388">
    <property type="entry name" value="WH-like_DNA-bd_sf"/>
</dbReference>
<evidence type="ECO:0000313" key="6">
    <source>
        <dbReference type="EMBL" id="GAA3238002.1"/>
    </source>
</evidence>
<dbReference type="PROSITE" id="PS51078">
    <property type="entry name" value="ICLR_ED"/>
    <property type="match status" value="1"/>
</dbReference>
<accession>A0ABP6QMS1</accession>
<dbReference type="Pfam" id="PF09339">
    <property type="entry name" value="HTH_IclR"/>
    <property type="match status" value="1"/>
</dbReference>
<gene>
    <name evidence="6" type="ORF">GCM10010468_73290</name>
</gene>
<dbReference type="Proteomes" id="UP001501237">
    <property type="component" value="Unassembled WGS sequence"/>
</dbReference>
<reference evidence="7" key="1">
    <citation type="journal article" date="2019" name="Int. J. Syst. Evol. Microbiol.">
        <title>The Global Catalogue of Microorganisms (GCM) 10K type strain sequencing project: providing services to taxonomists for standard genome sequencing and annotation.</title>
        <authorList>
            <consortium name="The Broad Institute Genomics Platform"/>
            <consortium name="The Broad Institute Genome Sequencing Center for Infectious Disease"/>
            <person name="Wu L."/>
            <person name="Ma J."/>
        </authorList>
    </citation>
    <scope>NUCLEOTIDE SEQUENCE [LARGE SCALE GENOMIC DNA]</scope>
    <source>
        <strain evidence="7">JCM 9377</strain>
    </source>
</reference>
<protein>
    <submittedName>
        <fullName evidence="6">IclR family transcriptional regulator</fullName>
    </submittedName>
</protein>
<evidence type="ECO:0000256" key="3">
    <source>
        <dbReference type="ARBA" id="ARBA00023163"/>
    </source>
</evidence>
<feature type="domain" description="HTH iclR-type" evidence="4">
    <location>
        <begin position="6"/>
        <end position="66"/>
    </location>
</feature>
<dbReference type="EMBL" id="BAAAUV010000034">
    <property type="protein sequence ID" value="GAA3238002.1"/>
    <property type="molecule type" value="Genomic_DNA"/>
</dbReference>
<dbReference type="InterPro" id="IPR014757">
    <property type="entry name" value="Tscrpt_reg_IclR_C"/>
</dbReference>